<organism evidence="1 2">
    <name type="scientific">Rhizoctonia solani</name>
    <dbReference type="NCBI Taxonomy" id="456999"/>
    <lineage>
        <taxon>Eukaryota</taxon>
        <taxon>Fungi</taxon>
        <taxon>Dikarya</taxon>
        <taxon>Basidiomycota</taxon>
        <taxon>Agaricomycotina</taxon>
        <taxon>Agaricomycetes</taxon>
        <taxon>Cantharellales</taxon>
        <taxon>Ceratobasidiaceae</taxon>
        <taxon>Rhizoctonia</taxon>
    </lineage>
</organism>
<evidence type="ECO:0000313" key="1">
    <source>
        <dbReference type="EMBL" id="CUA76076.1"/>
    </source>
</evidence>
<proteinExistence type="predicted"/>
<reference evidence="1 2" key="1">
    <citation type="submission" date="2015-07" db="EMBL/GenBank/DDBJ databases">
        <authorList>
            <person name="Noorani M."/>
        </authorList>
    </citation>
    <scope>NUCLEOTIDE SEQUENCE [LARGE SCALE GENOMIC DNA]</scope>
    <source>
        <strain evidence="1">BBA 69670</strain>
    </source>
</reference>
<dbReference type="Gene3D" id="3.30.530.20">
    <property type="match status" value="1"/>
</dbReference>
<dbReference type="InterPro" id="IPR023393">
    <property type="entry name" value="START-like_dom_sf"/>
</dbReference>
<dbReference type="InterPro" id="IPR015075">
    <property type="entry name" value="AtaL"/>
</dbReference>
<sequence>MVSIFSYAYTIPFPKDSKITLSQTFEALRHKCRAPMAFVPPITSSEVLEDSPTFIKRKVGMRSGVEMIDEIDLYAPTLAVFRGSTGQVVTNLISENAQGERFLTFTFYMPFPEIEPGSEAEATNEREMKEVAKLSVTQSMKTILQMFEEGKLN</sequence>
<dbReference type="Proteomes" id="UP000044841">
    <property type="component" value="Unassembled WGS sequence"/>
</dbReference>
<keyword evidence="2" id="KW-1185">Reference proteome</keyword>
<dbReference type="Pfam" id="PF08982">
    <property type="entry name" value="AtaL"/>
    <property type="match status" value="1"/>
</dbReference>
<dbReference type="EMBL" id="CYGV01001622">
    <property type="protein sequence ID" value="CUA76076.1"/>
    <property type="molecule type" value="Genomic_DNA"/>
</dbReference>
<dbReference type="SUPFAM" id="SSF55961">
    <property type="entry name" value="Bet v1-like"/>
    <property type="match status" value="1"/>
</dbReference>
<gene>
    <name evidence="1" type="ORF">RSOLAG22IIIB_02083</name>
</gene>
<name>A0A0K6GC64_9AGAM</name>
<dbReference type="AlphaFoldDB" id="A0A0K6GC64"/>
<evidence type="ECO:0000313" key="2">
    <source>
        <dbReference type="Proteomes" id="UP000044841"/>
    </source>
</evidence>
<accession>A0A0K6GC64</accession>
<protein>
    <submittedName>
        <fullName evidence="1">Uncharacterized protein</fullName>
    </submittedName>
</protein>